<dbReference type="CDD" id="cd02121">
    <property type="entry name" value="PA_GCPII_like"/>
    <property type="match status" value="1"/>
</dbReference>
<dbReference type="eggNOG" id="KOG2195">
    <property type="taxonomic scope" value="Eukaryota"/>
</dbReference>
<proteinExistence type="inferred from homology"/>
<dbReference type="InterPro" id="IPR039373">
    <property type="entry name" value="Peptidase_M28B"/>
</dbReference>
<dbReference type="InParanoid" id="I2GVP6"/>
<dbReference type="FunFam" id="3.50.30.30:FF:000008">
    <property type="entry name" value="Glutamate carboxypeptidase 2"/>
    <property type="match status" value="1"/>
</dbReference>
<keyword evidence="8" id="KW-1185">Reference proteome</keyword>
<accession>I2GVP6</accession>
<reference evidence="7 8" key="1">
    <citation type="journal article" date="2011" name="Proc. Natl. Acad. Sci. U.S.A.">
        <title>Evolutionary erosion of yeast sex chromosomes by mating-type switching accidents.</title>
        <authorList>
            <person name="Gordon J.L."/>
            <person name="Armisen D."/>
            <person name="Proux-Wera E."/>
            <person name="Oheigeartaigh S.S."/>
            <person name="Byrne K.P."/>
            <person name="Wolfe K.H."/>
        </authorList>
    </citation>
    <scope>NUCLEOTIDE SEQUENCE [LARGE SCALE GENOMIC DNA]</scope>
    <source>
        <strain evidence="8">ATCC 34711 / CBS 6284 / DSM 70876 / NBRC 10599 / NRRL Y-10934 / UCD 77-7</strain>
    </source>
</reference>
<evidence type="ECO:0000313" key="7">
    <source>
        <dbReference type="EMBL" id="CCH58198.1"/>
    </source>
</evidence>
<organism evidence="7 8">
    <name type="scientific">Henningerozyma blattae (strain ATCC 34711 / CBS 6284 / DSM 70876 / NBRC 10599 / NRRL Y-10934 / UCD 77-7)</name>
    <name type="common">Yeast</name>
    <name type="synonym">Tetrapisispora blattae</name>
    <dbReference type="NCBI Taxonomy" id="1071380"/>
    <lineage>
        <taxon>Eukaryota</taxon>
        <taxon>Fungi</taxon>
        <taxon>Dikarya</taxon>
        <taxon>Ascomycota</taxon>
        <taxon>Saccharomycotina</taxon>
        <taxon>Saccharomycetes</taxon>
        <taxon>Saccharomycetales</taxon>
        <taxon>Saccharomycetaceae</taxon>
        <taxon>Henningerozyma</taxon>
    </lineage>
</organism>
<dbReference type="InterPro" id="IPR036757">
    <property type="entry name" value="TFR-like_dimer_dom_sf"/>
</dbReference>
<dbReference type="RefSeq" id="XP_004177717.1">
    <property type="nucleotide sequence ID" value="XM_004177669.1"/>
</dbReference>
<evidence type="ECO:0000259" key="6">
    <source>
        <dbReference type="Pfam" id="PF04389"/>
    </source>
</evidence>
<feature type="domain" description="Peptidase M28" evidence="6">
    <location>
        <begin position="385"/>
        <end position="574"/>
    </location>
</feature>
<evidence type="ECO:0000259" key="5">
    <source>
        <dbReference type="Pfam" id="PF04253"/>
    </source>
</evidence>
<evidence type="ECO:0000259" key="4">
    <source>
        <dbReference type="Pfam" id="PF02225"/>
    </source>
</evidence>
<dbReference type="FunFam" id="3.40.630.10:FF:000101">
    <property type="entry name" value="N-acetylated alpha-linked acidic dipeptidase like 1"/>
    <property type="match status" value="1"/>
</dbReference>
<comment type="similarity">
    <text evidence="1">Belongs to the peptidase M28 family. M28B subfamily.</text>
</comment>
<dbReference type="OMA" id="LWNVIGT"/>
<gene>
    <name evidence="7" type="primary">TBLA0A04020</name>
    <name evidence="7" type="ORF">TBLA_0A04020</name>
</gene>
<dbReference type="EMBL" id="HE806316">
    <property type="protein sequence ID" value="CCH58198.1"/>
    <property type="molecule type" value="Genomic_DNA"/>
</dbReference>
<dbReference type="GO" id="GO:0004180">
    <property type="term" value="F:carboxypeptidase activity"/>
    <property type="evidence" value="ECO:0007669"/>
    <property type="project" value="TreeGrafter"/>
</dbReference>
<dbReference type="Gene3D" id="3.50.30.30">
    <property type="match status" value="1"/>
</dbReference>
<dbReference type="Pfam" id="PF04253">
    <property type="entry name" value="TFR_dimer"/>
    <property type="match status" value="1"/>
</dbReference>
<dbReference type="PANTHER" id="PTHR10404">
    <property type="entry name" value="N-ACETYLATED-ALPHA-LINKED ACIDIC DIPEPTIDASE"/>
    <property type="match status" value="1"/>
</dbReference>
<keyword evidence="3" id="KW-0812">Transmembrane</keyword>
<dbReference type="CDD" id="cd08022">
    <property type="entry name" value="M28_PSMA_like"/>
    <property type="match status" value="1"/>
</dbReference>
<name>I2GVP6_HENB6</name>
<dbReference type="InterPro" id="IPR007484">
    <property type="entry name" value="Peptidase_M28"/>
</dbReference>
<evidence type="ECO:0000256" key="1">
    <source>
        <dbReference type="ARBA" id="ARBA00005634"/>
    </source>
</evidence>
<feature type="domain" description="PA" evidence="4">
    <location>
        <begin position="197"/>
        <end position="262"/>
    </location>
</feature>
<keyword evidence="3" id="KW-0472">Membrane</keyword>
<dbReference type="STRING" id="1071380.I2GVP6"/>
<dbReference type="InterPro" id="IPR046450">
    <property type="entry name" value="PA_dom_sf"/>
</dbReference>
<evidence type="ECO:0000313" key="8">
    <source>
        <dbReference type="Proteomes" id="UP000002866"/>
    </source>
</evidence>
<dbReference type="InterPro" id="IPR003137">
    <property type="entry name" value="PA_domain"/>
</dbReference>
<dbReference type="GeneID" id="14492928"/>
<dbReference type="AlphaFoldDB" id="I2GVP6"/>
<dbReference type="KEGG" id="tbl:TBLA_0A04020"/>
<dbReference type="HOGENOM" id="CLU_005688_2_0_1"/>
<dbReference type="SUPFAM" id="SSF52025">
    <property type="entry name" value="PA domain"/>
    <property type="match status" value="1"/>
</dbReference>
<dbReference type="SUPFAM" id="SSF53187">
    <property type="entry name" value="Zn-dependent exopeptidases"/>
    <property type="match status" value="1"/>
</dbReference>
<dbReference type="OrthoDB" id="5841748at2759"/>
<dbReference type="PANTHER" id="PTHR10404:SF46">
    <property type="entry name" value="VACUOLAR PROTEIN SORTING-ASSOCIATED PROTEIN 70"/>
    <property type="match status" value="1"/>
</dbReference>
<sequence>MLPIETVKHKFKCFNKKRTIVDEEKGDIQEKSLEKLEGIRKRRGFLSSCFCAFIFTYYTISTLQLTQYFTYIGSNEISRDKNYISALEERFLNALQLNLASNWSQVYTAVPHLAGKGIELVEFTAEKFKEYKLETHIEAFDVYLNYPVDAKLTLLDQFDNIEFEASLQEDVLKEDPTTGGNDTVPIFHGYSASGNVSAEYVYVNYGRKSDFELLKSKKVNLEGKIAIARYGEIFRGLKVKFAEQAGCTGVLLYSDPADDRYSEDDGYLVYPDGPVRNPSSVQRGSVEFLSDMPGDPTTPGYPSQGNVERKEPTTIPKIPSLPVSLNDIEPILKRLNGYGIDLTQDEDFSGWVGGSKQFQYFTGPTEDYKVNIYNEQSYDIREIHNVYGKIPGKSKDFILIGNHRDAWIKGGASDPNSGSSTMLEIIRGLHELSKTGWKPEKTLIFASWDGEEYGLLGSTEFGEKYDKLLKKNCIAYLNLDVSVGGSQLGLSASPILNRLLINSLSKVHYPGDNTDNTSLFDHFFKDTESSIGILGSGSDYTVFLEHLGIPSADIGFVEGKNDGVYNYHSNYDSYYWMSTILDPGFKYHQAIAKYLGLTILNISEKNVLNFELNTYAKELNKYFTDLMKRVPKDWLSKEMVCTYATEHKFPLRTIKSYIEELENDLNRLDYRSKKFDKYCDSLEKSWENSNDLPFYKRIILKLKIRRVNFPLKMFERNFLTEDGLKGRPWYKHLVFAAGRDTGYEGFALPGIKESLDDLDSTDFIYWLRKLHHAIRRINVSLEL</sequence>
<dbReference type="Gene3D" id="1.20.930.40">
    <property type="entry name" value="Transferrin receptor-like, dimerisation domain"/>
    <property type="match status" value="1"/>
</dbReference>
<dbReference type="Gene3D" id="3.40.630.10">
    <property type="entry name" value="Zn peptidases"/>
    <property type="match status" value="1"/>
</dbReference>
<evidence type="ECO:0000256" key="2">
    <source>
        <dbReference type="SAM" id="MobiDB-lite"/>
    </source>
</evidence>
<evidence type="ECO:0000256" key="3">
    <source>
        <dbReference type="SAM" id="Phobius"/>
    </source>
</evidence>
<dbReference type="Pfam" id="PF02225">
    <property type="entry name" value="PA"/>
    <property type="match status" value="1"/>
</dbReference>
<feature type="transmembrane region" description="Helical" evidence="3">
    <location>
        <begin position="44"/>
        <end position="60"/>
    </location>
</feature>
<feature type="region of interest" description="Disordered" evidence="2">
    <location>
        <begin position="291"/>
        <end position="315"/>
    </location>
</feature>
<protein>
    <submittedName>
        <fullName evidence="7">Uncharacterized protein</fullName>
    </submittedName>
</protein>
<dbReference type="InterPro" id="IPR007365">
    <property type="entry name" value="TFR-like_dimer_dom"/>
</dbReference>
<dbReference type="Pfam" id="PF04389">
    <property type="entry name" value="Peptidase_M28"/>
    <property type="match status" value="1"/>
</dbReference>
<dbReference type="SUPFAM" id="SSF47672">
    <property type="entry name" value="Transferrin receptor-like dimerisation domain"/>
    <property type="match status" value="1"/>
</dbReference>
<feature type="domain" description="Transferrin receptor-like dimerisation" evidence="5">
    <location>
        <begin position="658"/>
        <end position="781"/>
    </location>
</feature>
<keyword evidence="3" id="KW-1133">Transmembrane helix</keyword>
<dbReference type="Proteomes" id="UP000002866">
    <property type="component" value="Chromosome 1"/>
</dbReference>